<protein>
    <submittedName>
        <fullName evidence="2">Flp pilus assembly protein TadG</fullName>
    </submittedName>
</protein>
<feature type="transmembrane region" description="Helical" evidence="1">
    <location>
        <begin position="16"/>
        <end position="35"/>
    </location>
</feature>
<reference evidence="2 3" key="1">
    <citation type="submission" date="2023-07" db="EMBL/GenBank/DDBJ databases">
        <title>Genomic Encyclopedia of Type Strains, Phase IV (KMG-IV): sequencing the most valuable type-strain genomes for metagenomic binning, comparative biology and taxonomic classification.</title>
        <authorList>
            <person name="Goeker M."/>
        </authorList>
    </citation>
    <scope>NUCLEOTIDE SEQUENCE [LARGE SCALE GENOMIC DNA]</scope>
    <source>
        <strain evidence="2 3">DSM 19619</strain>
    </source>
</reference>
<gene>
    <name evidence="2" type="ORF">QO011_001030</name>
</gene>
<organism evidence="2 3">
    <name type="scientific">Labrys wisconsinensis</name>
    <dbReference type="NCBI Taxonomy" id="425677"/>
    <lineage>
        <taxon>Bacteria</taxon>
        <taxon>Pseudomonadati</taxon>
        <taxon>Pseudomonadota</taxon>
        <taxon>Alphaproteobacteria</taxon>
        <taxon>Hyphomicrobiales</taxon>
        <taxon>Xanthobacteraceae</taxon>
        <taxon>Labrys</taxon>
    </lineage>
</organism>
<keyword evidence="3" id="KW-1185">Reference proteome</keyword>
<dbReference type="RefSeq" id="WP_307268552.1">
    <property type="nucleotide sequence ID" value="NZ_JAUSVX010000001.1"/>
</dbReference>
<comment type="caution">
    <text evidence="2">The sequence shown here is derived from an EMBL/GenBank/DDBJ whole genome shotgun (WGS) entry which is preliminary data.</text>
</comment>
<sequence>MTALWRSLGRDRSGSVVILFAIALPLICGIAALVVEYGNGLAIKARYQRVADIASFAGALAYNGTGSTTAMTSAALRIAALNGVASSGVTASLVASPANASDKAVLVSVAGTDPLFLAPLLGAASSLQISASAYTQLNAGVASCILALSSSQSGVTLSGGTSVTATSCAVASNSTVTVPCGTTITAKTVSYNSAAAPSQPCSGISASIVQAASTDPVAGTTGLTTATARLATVAAQTAPTAPVVGSGTAVSFGYSASSMSIGNGCTATTATAYSGKWTVTCPAGGTYTFGAITTAASLTFATSGTAATTYNFSGTVTLSGTNTFGPGIYNFAKGLITTGGSSTTFAAGSTFTIGQGSSYCSNGYYSICNTSTLTFAGPSTFLLAAGIQNTGGSTLNLGYGSGITANGFRIGPSTSGDAINLGGGSTTYMGDATASGSLFQLNGNLNDAGGGSCLIISAASQHDIEGNFIASGAVVMGAGVYTIDGYMALGSAGGGGASCGGSTVSVTGQGVTTVLSGKATPTSGSCSGLVFCVAAGYSNVLMTAPTSGTYANLAVIGPTSTAVTAGAGFIQGGSNGQITGVFYFPNGPLTMSGGAGVSGGSSCLQLIASNITLSGGAVLGSACITATTSSSATLVQ</sequence>
<evidence type="ECO:0000313" key="2">
    <source>
        <dbReference type="EMBL" id="MDQ0468035.1"/>
    </source>
</evidence>
<keyword evidence="1" id="KW-0472">Membrane</keyword>
<proteinExistence type="predicted"/>
<keyword evidence="1" id="KW-0812">Transmembrane</keyword>
<dbReference type="Proteomes" id="UP001242480">
    <property type="component" value="Unassembled WGS sequence"/>
</dbReference>
<evidence type="ECO:0000256" key="1">
    <source>
        <dbReference type="SAM" id="Phobius"/>
    </source>
</evidence>
<name>A0ABU0J1A4_9HYPH</name>
<accession>A0ABU0J1A4</accession>
<dbReference type="EMBL" id="JAUSVX010000001">
    <property type="protein sequence ID" value="MDQ0468035.1"/>
    <property type="molecule type" value="Genomic_DNA"/>
</dbReference>
<keyword evidence="1" id="KW-1133">Transmembrane helix</keyword>
<evidence type="ECO:0000313" key="3">
    <source>
        <dbReference type="Proteomes" id="UP001242480"/>
    </source>
</evidence>